<dbReference type="GO" id="GO:0005737">
    <property type="term" value="C:cytoplasm"/>
    <property type="evidence" value="ECO:0007669"/>
    <property type="project" value="TreeGrafter"/>
</dbReference>
<dbReference type="Proteomes" id="UP000807469">
    <property type="component" value="Unassembled WGS sequence"/>
</dbReference>
<keyword evidence="8" id="KW-0658">Purine biosynthesis</keyword>
<comment type="function">
    <text evidence="2">Plays an important role in the de novo pathway and in the salvage pathway of purine nucleotide biosynthesis. Catalyzes the first committed step in the biosynthesis of AMP from IMP.</text>
</comment>
<protein>
    <submittedName>
        <fullName evidence="11">P-loop containing nucleoside triphosphate hydrolase protein</fullName>
    </submittedName>
</protein>
<keyword evidence="4" id="KW-0963">Cytoplasm</keyword>
<evidence type="ECO:0000256" key="3">
    <source>
        <dbReference type="ARBA" id="ARBA00011738"/>
    </source>
</evidence>
<accession>A0A9P6CSU4</accession>
<reference evidence="11" key="1">
    <citation type="submission" date="2020-11" db="EMBL/GenBank/DDBJ databases">
        <authorList>
            <consortium name="DOE Joint Genome Institute"/>
            <person name="Ahrendt S."/>
            <person name="Riley R."/>
            <person name="Andreopoulos W."/>
            <person name="Labutti K."/>
            <person name="Pangilinan J."/>
            <person name="Ruiz-Duenas F.J."/>
            <person name="Barrasa J.M."/>
            <person name="Sanchez-Garcia M."/>
            <person name="Camarero S."/>
            <person name="Miyauchi S."/>
            <person name="Serrano A."/>
            <person name="Linde D."/>
            <person name="Babiker R."/>
            <person name="Drula E."/>
            <person name="Ayuso-Fernandez I."/>
            <person name="Pacheco R."/>
            <person name="Padilla G."/>
            <person name="Ferreira P."/>
            <person name="Barriuso J."/>
            <person name="Kellner H."/>
            <person name="Castanera R."/>
            <person name="Alfaro M."/>
            <person name="Ramirez L."/>
            <person name="Pisabarro A.G."/>
            <person name="Kuo A."/>
            <person name="Tritt A."/>
            <person name="Lipzen A."/>
            <person name="He G."/>
            <person name="Yan M."/>
            <person name="Ng V."/>
            <person name="Cullen D."/>
            <person name="Martin F."/>
            <person name="Rosso M.-N."/>
            <person name="Henrissat B."/>
            <person name="Hibbett D."/>
            <person name="Martinez A.T."/>
            <person name="Grigoriev I.V."/>
        </authorList>
    </citation>
    <scope>NUCLEOTIDE SEQUENCE</scope>
    <source>
        <strain evidence="11">CIRM-BRFM 674</strain>
    </source>
</reference>
<evidence type="ECO:0000256" key="7">
    <source>
        <dbReference type="ARBA" id="ARBA00022741"/>
    </source>
</evidence>
<dbReference type="Pfam" id="PF00709">
    <property type="entry name" value="Adenylsucc_synt"/>
    <property type="match status" value="1"/>
</dbReference>
<evidence type="ECO:0000256" key="4">
    <source>
        <dbReference type="ARBA" id="ARBA00022490"/>
    </source>
</evidence>
<evidence type="ECO:0000256" key="10">
    <source>
        <dbReference type="ARBA" id="ARBA00023134"/>
    </source>
</evidence>
<gene>
    <name evidence="11" type="ORF">BDN70DRAFT_775749</name>
</gene>
<dbReference type="FunFam" id="3.90.170.10:FF:000001">
    <property type="entry name" value="Adenylosuccinate synthetase"/>
    <property type="match status" value="1"/>
</dbReference>
<keyword evidence="9" id="KW-0460">Magnesium</keyword>
<evidence type="ECO:0000313" key="12">
    <source>
        <dbReference type="Proteomes" id="UP000807469"/>
    </source>
</evidence>
<comment type="cofactor">
    <cofactor evidence="1">
        <name>Mg(2+)</name>
        <dbReference type="ChEBI" id="CHEBI:18420"/>
    </cofactor>
</comment>
<dbReference type="EMBL" id="MU155687">
    <property type="protein sequence ID" value="KAF9471429.1"/>
    <property type="molecule type" value="Genomic_DNA"/>
</dbReference>
<dbReference type="SUPFAM" id="SSF52540">
    <property type="entry name" value="P-loop containing nucleoside triphosphate hydrolases"/>
    <property type="match status" value="1"/>
</dbReference>
<feature type="non-terminal residue" evidence="11">
    <location>
        <position position="1"/>
    </location>
</feature>
<evidence type="ECO:0000256" key="2">
    <source>
        <dbReference type="ARBA" id="ARBA00003779"/>
    </source>
</evidence>
<proteinExistence type="inferred from homology"/>
<feature type="non-terminal residue" evidence="11">
    <location>
        <position position="126"/>
    </location>
</feature>
<keyword evidence="10" id="KW-0342">GTP-binding</keyword>
<comment type="caution">
    <text evidence="11">The sequence shown here is derived from an EMBL/GenBank/DDBJ whole genome shotgun (WGS) entry which is preliminary data.</text>
</comment>
<dbReference type="PANTHER" id="PTHR11846">
    <property type="entry name" value="ADENYLOSUCCINATE SYNTHETASE"/>
    <property type="match status" value="1"/>
</dbReference>
<keyword evidence="7" id="KW-0547">Nucleotide-binding</keyword>
<evidence type="ECO:0000256" key="9">
    <source>
        <dbReference type="ARBA" id="ARBA00022842"/>
    </source>
</evidence>
<dbReference type="GO" id="GO:0046040">
    <property type="term" value="P:IMP metabolic process"/>
    <property type="evidence" value="ECO:0007669"/>
    <property type="project" value="TreeGrafter"/>
</dbReference>
<dbReference type="InterPro" id="IPR001114">
    <property type="entry name" value="Adenylosuccinate_synthetase"/>
</dbReference>
<dbReference type="SMART" id="SM00788">
    <property type="entry name" value="Adenylsucc_synt"/>
    <property type="match status" value="1"/>
</dbReference>
<sequence length="126" mass="14304">DVGVHLQEVGREYGTTTGRRRRCGWLDLVVIKHSNMINGFDSFNLTKLDVLDQLPEIKVGVKYLVDGKELAGFPADLDVVGKVEVEYVTLPGWQSSIENVTSYKDLPENCRKYIEFIEEFTKVPVK</sequence>
<evidence type="ECO:0000256" key="1">
    <source>
        <dbReference type="ARBA" id="ARBA00001946"/>
    </source>
</evidence>
<organism evidence="11 12">
    <name type="scientific">Pholiota conissans</name>
    <dbReference type="NCBI Taxonomy" id="109636"/>
    <lineage>
        <taxon>Eukaryota</taxon>
        <taxon>Fungi</taxon>
        <taxon>Dikarya</taxon>
        <taxon>Basidiomycota</taxon>
        <taxon>Agaricomycotina</taxon>
        <taxon>Agaricomycetes</taxon>
        <taxon>Agaricomycetidae</taxon>
        <taxon>Agaricales</taxon>
        <taxon>Agaricineae</taxon>
        <taxon>Strophariaceae</taxon>
        <taxon>Pholiota</taxon>
    </lineage>
</organism>
<dbReference type="GO" id="GO:0005525">
    <property type="term" value="F:GTP binding"/>
    <property type="evidence" value="ECO:0007669"/>
    <property type="project" value="UniProtKB-KW"/>
</dbReference>
<dbReference type="OrthoDB" id="10265645at2759"/>
<dbReference type="HAMAP" id="MF_00011">
    <property type="entry name" value="Adenylosucc_synth"/>
    <property type="match status" value="1"/>
</dbReference>
<dbReference type="GO" id="GO:0046872">
    <property type="term" value="F:metal ion binding"/>
    <property type="evidence" value="ECO:0007669"/>
    <property type="project" value="UniProtKB-KW"/>
</dbReference>
<keyword evidence="12" id="KW-1185">Reference proteome</keyword>
<dbReference type="PANTHER" id="PTHR11846:SF0">
    <property type="entry name" value="ADENYLOSUCCINATE SYNTHETASE"/>
    <property type="match status" value="1"/>
</dbReference>
<keyword evidence="5" id="KW-0436">Ligase</keyword>
<evidence type="ECO:0000313" key="11">
    <source>
        <dbReference type="EMBL" id="KAF9471429.1"/>
    </source>
</evidence>
<dbReference type="InterPro" id="IPR042111">
    <property type="entry name" value="Adenylosuccinate_synth_dom3"/>
</dbReference>
<dbReference type="GO" id="GO:0016787">
    <property type="term" value="F:hydrolase activity"/>
    <property type="evidence" value="ECO:0007669"/>
    <property type="project" value="UniProtKB-KW"/>
</dbReference>
<keyword evidence="11" id="KW-0378">Hydrolase</keyword>
<dbReference type="Gene3D" id="3.90.170.10">
    <property type="entry name" value="Adenylosuccinate Synthetase, subunit A, domain 3"/>
    <property type="match status" value="1"/>
</dbReference>
<evidence type="ECO:0000256" key="6">
    <source>
        <dbReference type="ARBA" id="ARBA00022723"/>
    </source>
</evidence>
<dbReference type="GO" id="GO:0004019">
    <property type="term" value="F:adenylosuccinate synthase activity"/>
    <property type="evidence" value="ECO:0007669"/>
    <property type="project" value="InterPro"/>
</dbReference>
<evidence type="ECO:0000256" key="8">
    <source>
        <dbReference type="ARBA" id="ARBA00022755"/>
    </source>
</evidence>
<name>A0A9P6CSU4_9AGAR</name>
<keyword evidence="6" id="KW-0479">Metal-binding</keyword>
<dbReference type="InterPro" id="IPR027417">
    <property type="entry name" value="P-loop_NTPase"/>
</dbReference>
<comment type="subunit">
    <text evidence="3">Homodimer.</text>
</comment>
<dbReference type="GO" id="GO:0044208">
    <property type="term" value="P:'de novo' AMP biosynthetic process"/>
    <property type="evidence" value="ECO:0007669"/>
    <property type="project" value="TreeGrafter"/>
</dbReference>
<dbReference type="AlphaFoldDB" id="A0A9P6CSU4"/>
<evidence type="ECO:0000256" key="5">
    <source>
        <dbReference type="ARBA" id="ARBA00022598"/>
    </source>
</evidence>